<dbReference type="Pfam" id="PF22528">
    <property type="entry name" value="PRMT_C"/>
    <property type="match status" value="1"/>
</dbReference>
<evidence type="ECO:0000256" key="7">
    <source>
        <dbReference type="ARBA" id="ARBA00022679"/>
    </source>
</evidence>
<keyword evidence="7 15" id="KW-0808">Transferase</keyword>
<dbReference type="GO" id="GO:0035242">
    <property type="term" value="F:protein-arginine omega-N asymmetric methyltransferase activity"/>
    <property type="evidence" value="ECO:0007669"/>
    <property type="project" value="UniProtKB-EC"/>
</dbReference>
<dbReference type="EC" id="2.1.1.319" evidence="3"/>
<keyword evidence="5" id="KW-0597">Phosphoprotein</keyword>
<dbReference type="GO" id="GO:0032259">
    <property type="term" value="P:methylation"/>
    <property type="evidence" value="ECO:0007669"/>
    <property type="project" value="UniProtKB-KW"/>
</dbReference>
<dbReference type="AlphaFoldDB" id="A0AAN8G3N9"/>
<dbReference type="InterPro" id="IPR036236">
    <property type="entry name" value="Znf_C2H2_sf"/>
</dbReference>
<evidence type="ECO:0000259" key="19">
    <source>
        <dbReference type="Pfam" id="PF22528"/>
    </source>
</evidence>
<dbReference type="Pfam" id="PF21137">
    <property type="entry name" value="ANM3_C2H2_Zf"/>
    <property type="match status" value="1"/>
</dbReference>
<feature type="domain" description="Protein arginine N-methyltransferase" evidence="19">
    <location>
        <begin position="372"/>
        <end position="531"/>
    </location>
</feature>
<dbReference type="GO" id="GO:0005634">
    <property type="term" value="C:nucleus"/>
    <property type="evidence" value="ECO:0007669"/>
    <property type="project" value="UniProtKB-SubCell"/>
</dbReference>
<keyword evidence="12" id="KW-0539">Nucleus</keyword>
<reference evidence="20 21" key="1">
    <citation type="submission" date="2024-01" db="EMBL/GenBank/DDBJ databases">
        <title>The genome of the rayed Mediterranean limpet Patella caerulea (Linnaeus, 1758).</title>
        <authorList>
            <person name="Anh-Thu Weber A."/>
            <person name="Halstead-Nussloch G."/>
        </authorList>
    </citation>
    <scope>NUCLEOTIDE SEQUENCE [LARGE SCALE GENOMIC DNA]</scope>
    <source>
        <strain evidence="20">AATW-2023a</strain>
        <tissue evidence="20">Whole specimen</tissue>
    </source>
</reference>
<organism evidence="20 21">
    <name type="scientific">Patella caerulea</name>
    <name type="common">Rayed Mediterranean limpet</name>
    <dbReference type="NCBI Taxonomy" id="87958"/>
    <lineage>
        <taxon>Eukaryota</taxon>
        <taxon>Metazoa</taxon>
        <taxon>Spiralia</taxon>
        <taxon>Lophotrochozoa</taxon>
        <taxon>Mollusca</taxon>
        <taxon>Gastropoda</taxon>
        <taxon>Patellogastropoda</taxon>
        <taxon>Patelloidea</taxon>
        <taxon>Patellidae</taxon>
        <taxon>Patella</taxon>
    </lineage>
</organism>
<dbReference type="InterPro" id="IPR029063">
    <property type="entry name" value="SAM-dependent_MTases_sf"/>
</dbReference>
<dbReference type="EMBL" id="JAZGQO010000015">
    <property type="protein sequence ID" value="KAK6169087.1"/>
    <property type="molecule type" value="Genomic_DNA"/>
</dbReference>
<name>A0AAN8G3N9_PATCE</name>
<dbReference type="InterPro" id="IPR049482">
    <property type="entry name" value="ANM3-like_C2H2_Zf"/>
</dbReference>
<gene>
    <name evidence="20" type="ORF">SNE40_020208</name>
</gene>
<evidence type="ECO:0000256" key="8">
    <source>
        <dbReference type="ARBA" id="ARBA00022691"/>
    </source>
</evidence>
<evidence type="ECO:0000256" key="9">
    <source>
        <dbReference type="ARBA" id="ARBA00022723"/>
    </source>
</evidence>
<accession>A0AAN8G3N9</accession>
<dbReference type="InterPro" id="IPR041698">
    <property type="entry name" value="Methyltransf_25"/>
</dbReference>
<dbReference type="Gene3D" id="3.40.50.150">
    <property type="entry name" value="Vaccinia Virus protein VP39"/>
    <property type="match status" value="1"/>
</dbReference>
<evidence type="ECO:0000256" key="5">
    <source>
        <dbReference type="ARBA" id="ARBA00022553"/>
    </source>
</evidence>
<evidence type="ECO:0000256" key="13">
    <source>
        <dbReference type="ARBA" id="ARBA00047384"/>
    </source>
</evidence>
<comment type="catalytic activity">
    <reaction evidence="13">
        <text>L-arginyl-[protein] + 2 S-adenosyl-L-methionine = N(omega),N(omega)-dimethyl-L-arginyl-[protein] + 2 S-adenosyl-L-homocysteine + 2 H(+)</text>
        <dbReference type="Rhea" id="RHEA:48096"/>
        <dbReference type="Rhea" id="RHEA-COMP:10532"/>
        <dbReference type="Rhea" id="RHEA-COMP:11991"/>
        <dbReference type="ChEBI" id="CHEBI:15378"/>
        <dbReference type="ChEBI" id="CHEBI:29965"/>
        <dbReference type="ChEBI" id="CHEBI:57856"/>
        <dbReference type="ChEBI" id="CHEBI:59789"/>
        <dbReference type="ChEBI" id="CHEBI:61897"/>
        <dbReference type="EC" id="2.1.1.319"/>
    </reaction>
    <physiologicalReaction direction="left-to-right" evidence="13">
        <dbReference type="Rhea" id="RHEA:48097"/>
    </physiologicalReaction>
</comment>
<dbReference type="SUPFAM" id="SSF53335">
    <property type="entry name" value="S-adenosyl-L-methionine-dependent methyltransferases"/>
    <property type="match status" value="1"/>
</dbReference>
<dbReference type="Proteomes" id="UP001347796">
    <property type="component" value="Unassembled WGS sequence"/>
</dbReference>
<keyword evidence="6 15" id="KW-0489">Methyltransferase</keyword>
<keyword evidence="8 15" id="KW-0949">S-adenosyl-L-methionine</keyword>
<dbReference type="InterPro" id="IPR025799">
    <property type="entry name" value="Arg_MeTrfase"/>
</dbReference>
<evidence type="ECO:0000313" key="20">
    <source>
        <dbReference type="EMBL" id="KAK6169087.1"/>
    </source>
</evidence>
<dbReference type="PANTHER" id="PTHR11006">
    <property type="entry name" value="PROTEIN ARGININE N-METHYLTRANSFERASE"/>
    <property type="match status" value="1"/>
</dbReference>
<dbReference type="Gene3D" id="2.70.160.11">
    <property type="entry name" value="Hnrnp arginine n-methyltransferase1"/>
    <property type="match status" value="1"/>
</dbReference>
<evidence type="ECO:0000256" key="16">
    <source>
        <dbReference type="SAM" id="MobiDB-lite"/>
    </source>
</evidence>
<evidence type="ECO:0000256" key="14">
    <source>
        <dbReference type="ARBA" id="ARBA00049303"/>
    </source>
</evidence>
<comment type="subcellular location">
    <subcellularLocation>
        <location evidence="2">Cytoplasm</location>
        <location evidence="2">Cytosol</location>
    </subcellularLocation>
    <subcellularLocation>
        <location evidence="1">Nucleus</location>
    </subcellularLocation>
</comment>
<dbReference type="GO" id="GO:0008270">
    <property type="term" value="F:zinc ion binding"/>
    <property type="evidence" value="ECO:0007669"/>
    <property type="project" value="UniProtKB-KW"/>
</dbReference>
<dbReference type="SUPFAM" id="SSF57667">
    <property type="entry name" value="beta-beta-alpha zinc fingers"/>
    <property type="match status" value="1"/>
</dbReference>
<feature type="domain" description="Methyltransferase" evidence="17">
    <location>
        <begin position="268"/>
        <end position="365"/>
    </location>
</feature>
<evidence type="ECO:0000256" key="15">
    <source>
        <dbReference type="PROSITE-ProRule" id="PRU01015"/>
    </source>
</evidence>
<evidence type="ECO:0000256" key="1">
    <source>
        <dbReference type="ARBA" id="ARBA00004123"/>
    </source>
</evidence>
<keyword evidence="10" id="KW-0863">Zinc-finger</keyword>
<feature type="domain" description="Protein arginine N-methyltransferase 3-like C2H2 zinc finger" evidence="18">
    <location>
        <begin position="68"/>
        <end position="115"/>
    </location>
</feature>
<evidence type="ECO:0000256" key="2">
    <source>
        <dbReference type="ARBA" id="ARBA00004514"/>
    </source>
</evidence>
<dbReference type="FunFam" id="3.40.50.150:FF:000034">
    <property type="entry name" value="Protein arginine N-methyltransferase 3"/>
    <property type="match status" value="1"/>
</dbReference>
<evidence type="ECO:0000313" key="21">
    <source>
        <dbReference type="Proteomes" id="UP001347796"/>
    </source>
</evidence>
<dbReference type="GO" id="GO:0042054">
    <property type="term" value="F:histone methyltransferase activity"/>
    <property type="evidence" value="ECO:0007669"/>
    <property type="project" value="TreeGrafter"/>
</dbReference>
<evidence type="ECO:0000256" key="12">
    <source>
        <dbReference type="ARBA" id="ARBA00023242"/>
    </source>
</evidence>
<evidence type="ECO:0000259" key="17">
    <source>
        <dbReference type="Pfam" id="PF13649"/>
    </source>
</evidence>
<keyword evidence="21" id="KW-1185">Reference proteome</keyword>
<feature type="region of interest" description="Disordered" evidence="16">
    <location>
        <begin position="1"/>
        <end position="31"/>
    </location>
</feature>
<dbReference type="PROSITE" id="PS51678">
    <property type="entry name" value="SAM_MT_PRMT"/>
    <property type="match status" value="1"/>
</dbReference>
<dbReference type="Pfam" id="PF13649">
    <property type="entry name" value="Methyltransf_25"/>
    <property type="match status" value="1"/>
</dbReference>
<dbReference type="GO" id="GO:0005829">
    <property type="term" value="C:cytosol"/>
    <property type="evidence" value="ECO:0007669"/>
    <property type="project" value="UniProtKB-SubCell"/>
</dbReference>
<keyword evidence="9" id="KW-0479">Metal-binding</keyword>
<evidence type="ECO:0000256" key="6">
    <source>
        <dbReference type="ARBA" id="ARBA00022603"/>
    </source>
</evidence>
<evidence type="ECO:0000256" key="11">
    <source>
        <dbReference type="ARBA" id="ARBA00022833"/>
    </source>
</evidence>
<evidence type="ECO:0000256" key="10">
    <source>
        <dbReference type="ARBA" id="ARBA00022771"/>
    </source>
</evidence>
<evidence type="ECO:0000256" key="3">
    <source>
        <dbReference type="ARBA" id="ARBA00011925"/>
    </source>
</evidence>
<protein>
    <recommendedName>
        <fullName evidence="3">type I protein arginine methyltransferase</fullName>
        <ecNumber evidence="3">2.1.1.319</ecNumber>
    </recommendedName>
</protein>
<dbReference type="PANTHER" id="PTHR11006:SF53">
    <property type="entry name" value="PROTEIN ARGININE N-METHYLTRANSFERASE 3"/>
    <property type="match status" value="1"/>
</dbReference>
<keyword evidence="11" id="KW-0862">Zinc</keyword>
<evidence type="ECO:0000256" key="4">
    <source>
        <dbReference type="ARBA" id="ARBA00022490"/>
    </source>
</evidence>
<dbReference type="FunFam" id="2.70.160.11:FF:000001">
    <property type="entry name" value="Blast:Protein arginine N-methyltransferase 1"/>
    <property type="match status" value="1"/>
</dbReference>
<evidence type="ECO:0000259" key="18">
    <source>
        <dbReference type="Pfam" id="PF21137"/>
    </source>
</evidence>
<feature type="compositionally biased region" description="Acidic residues" evidence="16">
    <location>
        <begin position="12"/>
        <end position="31"/>
    </location>
</feature>
<comment type="catalytic activity">
    <reaction evidence="14">
        <text>L-arginyl-[protein] + S-adenosyl-L-methionine = N(omega)-methyl-L-arginyl-[protein] + S-adenosyl-L-homocysteine + H(+)</text>
        <dbReference type="Rhea" id="RHEA:48100"/>
        <dbReference type="Rhea" id="RHEA-COMP:10532"/>
        <dbReference type="Rhea" id="RHEA-COMP:11990"/>
        <dbReference type="ChEBI" id="CHEBI:15378"/>
        <dbReference type="ChEBI" id="CHEBI:29965"/>
        <dbReference type="ChEBI" id="CHEBI:57856"/>
        <dbReference type="ChEBI" id="CHEBI:59789"/>
        <dbReference type="ChEBI" id="CHEBI:65280"/>
    </reaction>
    <physiologicalReaction direction="left-to-right" evidence="14">
        <dbReference type="Rhea" id="RHEA:48101"/>
    </physiologicalReaction>
</comment>
<proteinExistence type="predicted"/>
<sequence>MAALEDFSVSMDSEEDEWYDEDDDDEEDDESNELIGPVKCLFCDSIQSSASLLFDHCQDKHDFSISHVCRLWNLDSISYIKMINFIRLKKPCSSNLCNRNIEQQPPWYSDDFMKPVDPEDLLLQYDIESLNMDDISTQPNGQTLKSDIILVNGGDKEKITLSISEYHELLNKIQVSESRAIVAESDLQTALEDMNKLRSAAQKIMLAEPSVPVGPPSIQNLQQDEDESYFDSYSHFGIHHQMLQDKVRTESYRDFMLENGDYFKDKIVLDVGCGTGILSMFAAKAGASHVIGVDQSEIIYQAMDIVRENGLHDKITLLKGRLEDVDLPYEKVDIIISEWMGYFLLFESMLDTVLVARDKYLKPGGMVFPDICTISLAAIANQKLYDKDVNFWDDVYGFKMSCLRTEVIKESCVDIIDNKTVITDPCVIKEFDVSVCKISDLQFNTPFSLTVNRDGDITAIIGYFNIYFKKGLTKPIEFSTGPESTPTHWKQTVFLLPKPLPVVKGEKLDGMISCKKNRKDPRSLVISLTYNGLKHCYIME</sequence>
<dbReference type="InterPro" id="IPR055135">
    <property type="entry name" value="PRMT_dom"/>
</dbReference>
<dbReference type="CDD" id="cd02440">
    <property type="entry name" value="AdoMet_MTases"/>
    <property type="match status" value="1"/>
</dbReference>
<comment type="caution">
    <text evidence="20">The sequence shown here is derived from an EMBL/GenBank/DDBJ whole genome shotgun (WGS) entry which is preliminary data.</text>
</comment>
<keyword evidence="4" id="KW-0963">Cytoplasm</keyword>